<dbReference type="EMBL" id="JAECZA010000300">
    <property type="protein sequence ID" value="MBH8577955.1"/>
    <property type="molecule type" value="Genomic_DNA"/>
</dbReference>
<comment type="caution">
    <text evidence="2">The sequence shown here is derived from an EMBL/GenBank/DDBJ whole genome shotgun (WGS) entry which is preliminary data.</text>
</comment>
<dbReference type="Pfam" id="PF08872">
    <property type="entry name" value="KGK"/>
    <property type="match status" value="1"/>
</dbReference>
<dbReference type="InterPro" id="IPR014971">
    <property type="entry name" value="KGK"/>
</dbReference>
<name>A0A8J7ILA0_9NOST</name>
<feature type="region of interest" description="Disordered" evidence="1">
    <location>
        <begin position="64"/>
        <end position="89"/>
    </location>
</feature>
<protein>
    <recommendedName>
        <fullName evidence="4">KGK family protein</fullName>
    </recommendedName>
</protein>
<evidence type="ECO:0008006" key="4">
    <source>
        <dbReference type="Google" id="ProtNLM"/>
    </source>
</evidence>
<dbReference type="AlphaFoldDB" id="A0A8J7ILA0"/>
<reference evidence="2 3" key="1">
    <citation type="journal article" date="2021" name="Int. J. Syst. Evol. Microbiol.">
        <title>Amazonocrinis nigriterrae gen. nov., sp. nov., Atlanticothrix silvestris gen. nov., sp. nov. and Dendronalium phyllosphericum gen. nov., sp. nov., nostocacean cyanobacteria from Brazilian environments.</title>
        <authorList>
            <person name="Alvarenga D.O."/>
            <person name="Andreote A.P.D."/>
            <person name="Branco L.H.Z."/>
            <person name="Delbaje E."/>
            <person name="Cruz R.B."/>
            <person name="Varani A.M."/>
            <person name="Fiore M.F."/>
        </authorList>
    </citation>
    <scope>NUCLEOTIDE SEQUENCE [LARGE SCALE GENOMIC DNA]</scope>
    <source>
        <strain evidence="2 3">CENA369</strain>
    </source>
</reference>
<gene>
    <name evidence="2" type="ORF">I8752_34345</name>
</gene>
<evidence type="ECO:0000256" key="1">
    <source>
        <dbReference type="SAM" id="MobiDB-lite"/>
    </source>
</evidence>
<evidence type="ECO:0000313" key="2">
    <source>
        <dbReference type="EMBL" id="MBH8577955.1"/>
    </source>
</evidence>
<sequence length="89" mass="10310">MSKTGRLIQAIEQWSRGNSNNKGQEPQWFVEEGCKCEILRTTGGGWQKGRFRIRLEFIPDDPNSFFNLPPEEDKPQSLLDDLRSELDVK</sequence>
<organism evidence="2 3">
    <name type="scientific">Dendronalium phyllosphericum CENA369</name>
    <dbReference type="NCBI Taxonomy" id="1725256"/>
    <lineage>
        <taxon>Bacteria</taxon>
        <taxon>Bacillati</taxon>
        <taxon>Cyanobacteriota</taxon>
        <taxon>Cyanophyceae</taxon>
        <taxon>Nostocales</taxon>
        <taxon>Nostocaceae</taxon>
        <taxon>Dendronalium</taxon>
        <taxon>Dendronalium phyllosphericum</taxon>
    </lineage>
</organism>
<accession>A0A8J7ILA0</accession>
<proteinExistence type="predicted"/>
<feature type="compositionally biased region" description="Basic and acidic residues" evidence="1">
    <location>
        <begin position="71"/>
        <end position="89"/>
    </location>
</feature>
<evidence type="ECO:0000313" key="3">
    <source>
        <dbReference type="Proteomes" id="UP000662314"/>
    </source>
</evidence>
<dbReference type="Proteomes" id="UP000662314">
    <property type="component" value="Unassembled WGS sequence"/>
</dbReference>
<keyword evidence="3" id="KW-1185">Reference proteome</keyword>